<feature type="transmembrane region" description="Helical" evidence="8">
    <location>
        <begin position="285"/>
        <end position="303"/>
    </location>
</feature>
<dbReference type="InterPro" id="IPR050297">
    <property type="entry name" value="LipidA_mod_glycosyltrf_83"/>
</dbReference>
<evidence type="ECO:0000256" key="6">
    <source>
        <dbReference type="ARBA" id="ARBA00022989"/>
    </source>
</evidence>
<dbReference type="GO" id="GO:0016763">
    <property type="term" value="F:pentosyltransferase activity"/>
    <property type="evidence" value="ECO:0007669"/>
    <property type="project" value="TreeGrafter"/>
</dbReference>
<feature type="domain" description="Glycosyltransferase RgtA/B/C/D-like" evidence="9">
    <location>
        <begin position="70"/>
        <end position="217"/>
    </location>
</feature>
<keyword evidence="6 8" id="KW-1133">Transmembrane helix</keyword>
<evidence type="ECO:0000256" key="7">
    <source>
        <dbReference type="ARBA" id="ARBA00023136"/>
    </source>
</evidence>
<dbReference type="AlphaFoldDB" id="A0A1F7J3J5"/>
<feature type="transmembrane region" description="Helical" evidence="8">
    <location>
        <begin position="365"/>
        <end position="384"/>
    </location>
</feature>
<evidence type="ECO:0000259" key="9">
    <source>
        <dbReference type="Pfam" id="PF13231"/>
    </source>
</evidence>
<dbReference type="Pfam" id="PF13231">
    <property type="entry name" value="PMT_2"/>
    <property type="match status" value="1"/>
</dbReference>
<accession>A0A1F7J3J5</accession>
<keyword evidence="3" id="KW-0328">Glycosyltransferase</keyword>
<dbReference type="Proteomes" id="UP000178558">
    <property type="component" value="Unassembled WGS sequence"/>
</dbReference>
<dbReference type="InterPro" id="IPR038731">
    <property type="entry name" value="RgtA/B/C-like"/>
</dbReference>
<keyword evidence="2" id="KW-1003">Cell membrane</keyword>
<gene>
    <name evidence="10" type="ORF">A3B50_00185</name>
</gene>
<feature type="transmembrane region" description="Helical" evidence="8">
    <location>
        <begin position="90"/>
        <end position="108"/>
    </location>
</feature>
<keyword evidence="7 8" id="KW-0472">Membrane</keyword>
<evidence type="ECO:0000313" key="10">
    <source>
        <dbReference type="EMBL" id="OGK50191.1"/>
    </source>
</evidence>
<proteinExistence type="predicted"/>
<name>A0A1F7J3J5_9BACT</name>
<dbReference type="EMBL" id="MGAQ01000020">
    <property type="protein sequence ID" value="OGK50191.1"/>
    <property type="molecule type" value="Genomic_DNA"/>
</dbReference>
<comment type="subcellular location">
    <subcellularLocation>
        <location evidence="1">Cell membrane</location>
        <topology evidence="1">Multi-pass membrane protein</topology>
    </subcellularLocation>
</comment>
<keyword evidence="4" id="KW-0808">Transferase</keyword>
<sequence length="553" mass="63148">MASLGAYKKYFSPVTLFIIFMVGILLRFAFFESATFGYDQARDAFASIGIFGDDPIKIQGPTTDIKGLFHGPLYWYLTAPFYFFSGGDPLAARLILVMINVLSIFFIFHFSKELFKNTTMALISAFLFAVSFEAVQYSRWLSNPPPALLTIAIFYYGLWLSLQKKSIGIGLMFLGLALSVQFQFFLVYLVPFFLVGAVSFLRKSKFSKLFSKTNIILFFTAFFFLTSFIISEIKFKFQGSGALFSFLTKTGGSSINPQFTVQKMIRFTETLANNVSKNLFDLQPLFATTILALILLVSVWFAVKDKKNREAISFLILWFISPGLIYLFEKNNSYFLNIGNIYPLIMLVSFLITTTVKQLPKITGSLLLVLILSAVTASNVNLIIKNNPNGESLFSVQNKMNLVDEKEAIDWMYSESKDKEFSVNAVTNPLFVHTNWAYLFNWYGRTRYGFMPMWLGYPLDGNFGDKVVFGKENMFVGLTHFLIIEPETGIPSEYVVAYKGYEDARSKVVESRKFGEFTIQKRVLTKKSHFLRQDLLHYLPNQHSLPVDFWENN</sequence>
<feature type="transmembrane region" description="Helical" evidence="8">
    <location>
        <begin position="147"/>
        <end position="162"/>
    </location>
</feature>
<dbReference type="GO" id="GO:0009103">
    <property type="term" value="P:lipopolysaccharide biosynthetic process"/>
    <property type="evidence" value="ECO:0007669"/>
    <property type="project" value="UniProtKB-ARBA"/>
</dbReference>
<dbReference type="PANTHER" id="PTHR33908">
    <property type="entry name" value="MANNOSYLTRANSFERASE YKCB-RELATED"/>
    <property type="match status" value="1"/>
</dbReference>
<dbReference type="GO" id="GO:0005886">
    <property type="term" value="C:plasma membrane"/>
    <property type="evidence" value="ECO:0007669"/>
    <property type="project" value="UniProtKB-SubCell"/>
</dbReference>
<evidence type="ECO:0000256" key="3">
    <source>
        <dbReference type="ARBA" id="ARBA00022676"/>
    </source>
</evidence>
<comment type="caution">
    <text evidence="10">The sequence shown here is derived from an EMBL/GenBank/DDBJ whole genome shotgun (WGS) entry which is preliminary data.</text>
</comment>
<protein>
    <recommendedName>
        <fullName evidence="9">Glycosyltransferase RgtA/B/C/D-like domain-containing protein</fullName>
    </recommendedName>
</protein>
<evidence type="ECO:0000256" key="2">
    <source>
        <dbReference type="ARBA" id="ARBA00022475"/>
    </source>
</evidence>
<feature type="transmembrane region" description="Helical" evidence="8">
    <location>
        <begin position="182"/>
        <end position="201"/>
    </location>
</feature>
<evidence type="ECO:0000256" key="1">
    <source>
        <dbReference type="ARBA" id="ARBA00004651"/>
    </source>
</evidence>
<evidence type="ECO:0000256" key="4">
    <source>
        <dbReference type="ARBA" id="ARBA00022679"/>
    </source>
</evidence>
<feature type="transmembrane region" description="Helical" evidence="8">
    <location>
        <begin position="310"/>
        <end position="328"/>
    </location>
</feature>
<keyword evidence="5 8" id="KW-0812">Transmembrane</keyword>
<evidence type="ECO:0000256" key="5">
    <source>
        <dbReference type="ARBA" id="ARBA00022692"/>
    </source>
</evidence>
<feature type="transmembrane region" description="Helical" evidence="8">
    <location>
        <begin position="12"/>
        <end position="30"/>
    </location>
</feature>
<evidence type="ECO:0000256" key="8">
    <source>
        <dbReference type="SAM" id="Phobius"/>
    </source>
</evidence>
<feature type="transmembrane region" description="Helical" evidence="8">
    <location>
        <begin position="213"/>
        <end position="230"/>
    </location>
</feature>
<organism evidence="10 11">
    <name type="scientific">Candidatus Roizmanbacteria bacterium RIFCSPLOWO2_01_FULL_40_42</name>
    <dbReference type="NCBI Taxonomy" id="1802066"/>
    <lineage>
        <taxon>Bacteria</taxon>
        <taxon>Candidatus Roizmaniibacteriota</taxon>
    </lineage>
</organism>
<dbReference type="PANTHER" id="PTHR33908:SF11">
    <property type="entry name" value="MEMBRANE PROTEIN"/>
    <property type="match status" value="1"/>
</dbReference>
<feature type="transmembrane region" description="Helical" evidence="8">
    <location>
        <begin position="334"/>
        <end position="353"/>
    </location>
</feature>
<evidence type="ECO:0000313" key="11">
    <source>
        <dbReference type="Proteomes" id="UP000178558"/>
    </source>
</evidence>
<reference evidence="10 11" key="1">
    <citation type="journal article" date="2016" name="Nat. Commun.">
        <title>Thousands of microbial genomes shed light on interconnected biogeochemical processes in an aquifer system.</title>
        <authorList>
            <person name="Anantharaman K."/>
            <person name="Brown C.T."/>
            <person name="Hug L.A."/>
            <person name="Sharon I."/>
            <person name="Castelle C.J."/>
            <person name="Probst A.J."/>
            <person name="Thomas B.C."/>
            <person name="Singh A."/>
            <person name="Wilkins M.J."/>
            <person name="Karaoz U."/>
            <person name="Brodie E.L."/>
            <person name="Williams K.H."/>
            <person name="Hubbard S.S."/>
            <person name="Banfield J.F."/>
        </authorList>
    </citation>
    <scope>NUCLEOTIDE SEQUENCE [LARGE SCALE GENOMIC DNA]</scope>
</reference>